<dbReference type="InterPro" id="IPR012334">
    <property type="entry name" value="Pectin_lyas_fold"/>
</dbReference>
<organism evidence="3 4">
    <name type="scientific">Mucilaginibacter antarcticus</name>
    <dbReference type="NCBI Taxonomy" id="1855725"/>
    <lineage>
        <taxon>Bacteria</taxon>
        <taxon>Pseudomonadati</taxon>
        <taxon>Bacteroidota</taxon>
        <taxon>Sphingobacteriia</taxon>
        <taxon>Sphingobacteriales</taxon>
        <taxon>Sphingobacteriaceae</taxon>
        <taxon>Mucilaginibacter</taxon>
    </lineage>
</organism>
<protein>
    <submittedName>
        <fullName evidence="3">Right-handed parallel beta-helix repeat-containing protein</fullName>
    </submittedName>
</protein>
<evidence type="ECO:0000259" key="2">
    <source>
        <dbReference type="Pfam" id="PF13229"/>
    </source>
</evidence>
<dbReference type="InterPro" id="IPR039448">
    <property type="entry name" value="Beta_helix"/>
</dbReference>
<dbReference type="InterPro" id="IPR006626">
    <property type="entry name" value="PbH1"/>
</dbReference>
<sequence>MKIYPLWHCVVILFFFSCNKKCLIAPDTEQIVTAKTAQPLFDSTEPEIHINLTDTIVPANAISVKTFGTVGNGVTDDSNALQKALNSGNTLVFPAGTYIINKTLNVKANTKIYGAVGAVIKTGTNMKGTLLTLGRYFYLKDANDCVINNIKFRQSTQSFKFAKWSSACIYLENSPNGRFTYNFFDFNLPYSNTGFVAIWAGGSGTRNTLIKGNRLISAGIEYAENGASGTTVEANYISNAPADGLVAHGNTPEYCTGNLVTNNVIENSGYMGIEDWGNIDGTIIRNNTIKGTGKNDANHDAIGISAVGVNTQVTNNSITDAVFYYIEVAGSHNLLVENNVIYDNKKQAMGIIINFTGTMPAVSILKGTIIKNNTINNCFKGVAVEGDFSPNVEIVSNTVNNPLFEGINVDTACPSNFTITIKDNNIQFTTPNERERKGMQLYSNLAHGAGDQNISLINNTLTYAEAATGGPGLEFGIEVGIDNTILNGNKITGNNIKGSQLPLKAITSNYAPTQNVSFINNTVTGAVTELALFTIKTQTGNNF</sequence>
<accession>A0ABW5XSZ9</accession>
<feature type="domain" description="Right handed beta helix" evidence="2">
    <location>
        <begin position="225"/>
        <end position="399"/>
    </location>
</feature>
<keyword evidence="4" id="KW-1185">Reference proteome</keyword>
<dbReference type="InterPro" id="IPR024535">
    <property type="entry name" value="RHGA/B-epi-like_pectate_lyase"/>
</dbReference>
<dbReference type="PROSITE" id="PS51257">
    <property type="entry name" value="PROKAR_LIPOPROTEIN"/>
    <property type="match status" value="1"/>
</dbReference>
<dbReference type="SUPFAM" id="SSF51126">
    <property type="entry name" value="Pectin lyase-like"/>
    <property type="match status" value="1"/>
</dbReference>
<evidence type="ECO:0000313" key="4">
    <source>
        <dbReference type="Proteomes" id="UP001597601"/>
    </source>
</evidence>
<dbReference type="Proteomes" id="UP001597601">
    <property type="component" value="Unassembled WGS sequence"/>
</dbReference>
<proteinExistence type="predicted"/>
<dbReference type="Pfam" id="PF13229">
    <property type="entry name" value="Beta_helix"/>
    <property type="match status" value="1"/>
</dbReference>
<dbReference type="RefSeq" id="WP_377129504.1">
    <property type="nucleotide sequence ID" value="NZ_JBHUHN010000001.1"/>
</dbReference>
<dbReference type="EMBL" id="JBHUON010000021">
    <property type="protein sequence ID" value="MFD2866136.1"/>
    <property type="molecule type" value="Genomic_DNA"/>
</dbReference>
<dbReference type="Pfam" id="PF12708">
    <property type="entry name" value="Pect-lyase_RHGA_epim"/>
    <property type="match status" value="1"/>
</dbReference>
<dbReference type="InterPro" id="IPR011050">
    <property type="entry name" value="Pectin_lyase_fold/virulence"/>
</dbReference>
<dbReference type="Gene3D" id="2.160.20.10">
    <property type="entry name" value="Single-stranded right-handed beta-helix, Pectin lyase-like"/>
    <property type="match status" value="1"/>
</dbReference>
<name>A0ABW5XSZ9_9SPHI</name>
<feature type="domain" description="Rhamnogalacturonase A/B/Epimerase-like pectate lyase" evidence="1">
    <location>
        <begin position="62"/>
        <end position="161"/>
    </location>
</feature>
<reference evidence="4" key="1">
    <citation type="journal article" date="2019" name="Int. J. Syst. Evol. Microbiol.">
        <title>The Global Catalogue of Microorganisms (GCM) 10K type strain sequencing project: providing services to taxonomists for standard genome sequencing and annotation.</title>
        <authorList>
            <consortium name="The Broad Institute Genomics Platform"/>
            <consortium name="The Broad Institute Genome Sequencing Center for Infectious Disease"/>
            <person name="Wu L."/>
            <person name="Ma J."/>
        </authorList>
    </citation>
    <scope>NUCLEOTIDE SEQUENCE [LARGE SCALE GENOMIC DNA]</scope>
    <source>
        <strain evidence="4">KCTC 52232</strain>
    </source>
</reference>
<dbReference type="SMART" id="SM00710">
    <property type="entry name" value="PbH1"/>
    <property type="match status" value="9"/>
</dbReference>
<evidence type="ECO:0000313" key="3">
    <source>
        <dbReference type="EMBL" id="MFD2866136.1"/>
    </source>
</evidence>
<evidence type="ECO:0000259" key="1">
    <source>
        <dbReference type="Pfam" id="PF12708"/>
    </source>
</evidence>
<gene>
    <name evidence="3" type="ORF">ACFSYC_15675</name>
</gene>
<comment type="caution">
    <text evidence="3">The sequence shown here is derived from an EMBL/GenBank/DDBJ whole genome shotgun (WGS) entry which is preliminary data.</text>
</comment>